<keyword evidence="1" id="KW-0694">RNA-binding</keyword>
<evidence type="ECO:0000313" key="4">
    <source>
        <dbReference type="Proteomes" id="UP000002866"/>
    </source>
</evidence>
<dbReference type="Gene3D" id="3.30.1370.10">
    <property type="entry name" value="K Homology domain, type 1"/>
    <property type="match status" value="1"/>
</dbReference>
<dbReference type="InterPro" id="IPR036612">
    <property type="entry name" value="KH_dom_type_1_sf"/>
</dbReference>
<accession>I2GXM4</accession>
<dbReference type="Proteomes" id="UP000002866">
    <property type="component" value="Chromosome 2"/>
</dbReference>
<proteinExistence type="predicted"/>
<dbReference type="GO" id="GO:0003723">
    <property type="term" value="F:RNA binding"/>
    <property type="evidence" value="ECO:0007669"/>
    <property type="project" value="UniProtKB-UniRule"/>
</dbReference>
<dbReference type="STRING" id="1071380.I2GXM4"/>
<dbReference type="EMBL" id="HE806317">
    <property type="protein sequence ID" value="CCH58876.1"/>
    <property type="molecule type" value="Genomic_DNA"/>
</dbReference>
<keyword evidence="4" id="KW-1185">Reference proteome</keyword>
<organism evidence="3 4">
    <name type="scientific">Henningerozyma blattae (strain ATCC 34711 / CBS 6284 / DSM 70876 / NBRC 10599 / NRRL Y-10934 / UCD 77-7)</name>
    <name type="common">Yeast</name>
    <name type="synonym">Tetrapisispora blattae</name>
    <dbReference type="NCBI Taxonomy" id="1071380"/>
    <lineage>
        <taxon>Eukaryota</taxon>
        <taxon>Fungi</taxon>
        <taxon>Dikarya</taxon>
        <taxon>Ascomycota</taxon>
        <taxon>Saccharomycotina</taxon>
        <taxon>Saccharomycetes</taxon>
        <taxon>Saccharomycetales</taxon>
        <taxon>Saccharomycetaceae</taxon>
        <taxon>Henningerozyma</taxon>
    </lineage>
</organism>
<dbReference type="InParanoid" id="I2GXM4"/>
<dbReference type="GeneID" id="14493994"/>
<dbReference type="eggNOG" id="ENOG502SDMY">
    <property type="taxonomic scope" value="Eukaryota"/>
</dbReference>
<evidence type="ECO:0000313" key="3">
    <source>
        <dbReference type="EMBL" id="CCH58876.1"/>
    </source>
</evidence>
<reference evidence="3 4" key="1">
    <citation type="journal article" date="2011" name="Proc. Natl. Acad. Sci. U.S.A.">
        <title>Evolutionary erosion of yeast sex chromosomes by mating-type switching accidents.</title>
        <authorList>
            <person name="Gordon J.L."/>
            <person name="Armisen D."/>
            <person name="Proux-Wera E."/>
            <person name="Oheigeartaigh S.S."/>
            <person name="Byrne K.P."/>
            <person name="Wolfe K.H."/>
        </authorList>
    </citation>
    <scope>NUCLEOTIDE SEQUENCE [LARGE SCALE GENOMIC DNA]</scope>
    <source>
        <strain evidence="4">ATCC 34711 / CBS 6284 / DSM 70876 / NBRC 10599 / NRRL Y-10934 / UCD 77-7</strain>
    </source>
</reference>
<gene>
    <name evidence="3" type="primary">TBLA0B00310</name>
    <name evidence="3" type="ORF">TBLA_0B00310</name>
</gene>
<dbReference type="PROSITE" id="PS50084">
    <property type="entry name" value="KH_TYPE_1"/>
    <property type="match status" value="1"/>
</dbReference>
<dbReference type="SUPFAM" id="SSF54791">
    <property type="entry name" value="Eukaryotic type KH-domain (KH-domain type I)"/>
    <property type="match status" value="1"/>
</dbReference>
<name>I2GXM4_HENB6</name>
<dbReference type="OrthoDB" id="442947at2759"/>
<evidence type="ECO:0000256" key="1">
    <source>
        <dbReference type="PROSITE-ProRule" id="PRU00117"/>
    </source>
</evidence>
<dbReference type="InterPro" id="IPR004088">
    <property type="entry name" value="KH_dom_type_1"/>
</dbReference>
<feature type="domain" description="K Homology" evidence="2">
    <location>
        <begin position="226"/>
        <end position="289"/>
    </location>
</feature>
<dbReference type="AlphaFoldDB" id="I2GXM4"/>
<dbReference type="HOGENOM" id="CLU_861005_0_0_1"/>
<dbReference type="Pfam" id="PF00013">
    <property type="entry name" value="KH_1"/>
    <property type="match status" value="1"/>
</dbReference>
<protein>
    <recommendedName>
        <fullName evidence="2">K Homology domain-containing protein</fullName>
    </recommendedName>
</protein>
<dbReference type="RefSeq" id="XP_004178395.1">
    <property type="nucleotide sequence ID" value="XM_004178347.1"/>
</dbReference>
<dbReference type="KEGG" id="tbl:TBLA_0B00310"/>
<sequence>MESSTFNNILKYRSVAISSDKFPILTGSSSVGNDNNIQDGLNSILRMEVGDVHVFTDQSMCILQRPVIEVVISWFPLLEMIKENLISLDRILIIDRFASFEVLICLSFSYHLIQGMFNHLKWLTFKVSSPSILASIRHMFNEDTSIHSVGVINTDLKYFTITTLPSPSIFLYLVHFLSANEYQAMIRGSLYPIRPSIETMQYLEHKSSREPDIDMSNRIESQDIVLVKTEVTFLIGENGERMEDIRKSSGATIKVHPLPERLTQYQRKHPNEVNQTISITGNLYCRAKAFTIMESLIRTRRFYSKKNSVLDNGCLPFHDQQNI</sequence>
<evidence type="ECO:0000259" key="2">
    <source>
        <dbReference type="Pfam" id="PF00013"/>
    </source>
</evidence>